<dbReference type="Proteomes" id="UP000264445">
    <property type="component" value="Unassembled WGS sequence"/>
</dbReference>
<name>A0A101E776_9THEO</name>
<dbReference type="InterPro" id="IPR050696">
    <property type="entry name" value="FtsA/MreB"/>
</dbReference>
<dbReference type="InterPro" id="IPR043129">
    <property type="entry name" value="ATPase_NBD"/>
</dbReference>
<dbReference type="InterPro" id="IPR003494">
    <property type="entry name" value="SHS2_FtsA"/>
</dbReference>
<dbReference type="InterPro" id="IPR005883">
    <property type="entry name" value="PilM"/>
</dbReference>
<protein>
    <recommendedName>
        <fullName evidence="2">Chaperone protein DnaK</fullName>
    </recommendedName>
    <alternativeName>
        <fullName evidence="3">Chaperone protein dnaK</fullName>
    </alternativeName>
    <alternativeName>
        <fullName evidence="7">HSP70</fullName>
    </alternativeName>
    <alternativeName>
        <fullName evidence="6">Heat shock 70 kDa protein</fullName>
    </alternativeName>
    <alternativeName>
        <fullName evidence="5">Heat shock protein 70</fullName>
    </alternativeName>
</protein>
<organism evidence="9 10">
    <name type="scientific">Caldanaerobacter subterraneus</name>
    <dbReference type="NCBI Taxonomy" id="911092"/>
    <lineage>
        <taxon>Bacteria</taxon>
        <taxon>Bacillati</taxon>
        <taxon>Bacillota</taxon>
        <taxon>Clostridia</taxon>
        <taxon>Thermoanaerobacterales</taxon>
        <taxon>Thermoanaerobacteraceae</taxon>
        <taxon>Caldanaerobacter</taxon>
    </lineage>
</organism>
<evidence type="ECO:0000313" key="10">
    <source>
        <dbReference type="Proteomes" id="UP000264445"/>
    </source>
</evidence>
<dbReference type="SMART" id="SM00842">
    <property type="entry name" value="FtsA"/>
    <property type="match status" value="1"/>
</dbReference>
<evidence type="ECO:0000256" key="4">
    <source>
        <dbReference type="ARBA" id="ARBA00023016"/>
    </source>
</evidence>
<dbReference type="Gene3D" id="3.30.420.40">
    <property type="match status" value="2"/>
</dbReference>
<dbReference type="PANTHER" id="PTHR32432:SF3">
    <property type="entry name" value="ETHANOLAMINE UTILIZATION PROTEIN EUTJ"/>
    <property type="match status" value="1"/>
</dbReference>
<proteinExistence type="inferred from homology"/>
<dbReference type="InterPro" id="IPR018181">
    <property type="entry name" value="Heat_shock_70_CS"/>
</dbReference>
<dbReference type="GO" id="GO:0051301">
    <property type="term" value="P:cell division"/>
    <property type="evidence" value="ECO:0007669"/>
    <property type="project" value="InterPro"/>
</dbReference>
<dbReference type="EMBL" id="DOLB01000107">
    <property type="protein sequence ID" value="HBT49638.1"/>
    <property type="molecule type" value="Genomic_DNA"/>
</dbReference>
<dbReference type="PIRSF" id="PIRSF019169">
    <property type="entry name" value="PilM"/>
    <property type="match status" value="1"/>
</dbReference>
<evidence type="ECO:0000256" key="6">
    <source>
        <dbReference type="ARBA" id="ARBA00030945"/>
    </source>
</evidence>
<feature type="domain" description="SHS2" evidence="8">
    <location>
        <begin position="1"/>
        <end position="162"/>
    </location>
</feature>
<dbReference type="SUPFAM" id="SSF53067">
    <property type="entry name" value="Actin-like ATPase domain"/>
    <property type="match status" value="2"/>
</dbReference>
<evidence type="ECO:0000313" key="9">
    <source>
        <dbReference type="EMBL" id="HBT49638.1"/>
    </source>
</evidence>
<evidence type="ECO:0000256" key="1">
    <source>
        <dbReference type="ARBA" id="ARBA00007381"/>
    </source>
</evidence>
<dbReference type="PANTHER" id="PTHR32432">
    <property type="entry name" value="CELL DIVISION PROTEIN FTSA-RELATED"/>
    <property type="match status" value="1"/>
</dbReference>
<dbReference type="RefSeq" id="WP_278429190.1">
    <property type="nucleotide sequence ID" value="NZ_DOLB01000107.1"/>
</dbReference>
<dbReference type="Pfam" id="PF11104">
    <property type="entry name" value="PilM_2"/>
    <property type="match status" value="1"/>
</dbReference>
<comment type="caution">
    <text evidence="9">The sequence shown here is derived from an EMBL/GenBank/DDBJ whole genome shotgun (WGS) entry which is preliminary data.</text>
</comment>
<dbReference type="AlphaFoldDB" id="A0A101E776"/>
<evidence type="ECO:0000256" key="5">
    <source>
        <dbReference type="ARBA" id="ARBA00030019"/>
    </source>
</evidence>
<comment type="similarity">
    <text evidence="1">Belongs to the heat shock protein 70 family.</text>
</comment>
<keyword evidence="4" id="KW-0346">Stress response</keyword>
<dbReference type="Gene3D" id="3.30.1490.300">
    <property type="match status" value="1"/>
</dbReference>
<evidence type="ECO:0000259" key="8">
    <source>
        <dbReference type="SMART" id="SM00842"/>
    </source>
</evidence>
<sequence length="313" mass="35902">MLGIEIGNANIKIVLKDKKNRLLGSTYLVKTPSNVITDGKIMDINTVAEAIREVLRENNIREKRVCFSISSSQNILREITLPKMKEEEVEKALEYEVEQYIPDTYNYVIDFKFLPPLEGNGEKLRVLVASSPKEIVEKYVKLSEALKLYLEAIDIYANSLYKAFKKVGEKDGTVAIIDFGSSTTNVTLVSHGNFVLNKLLEFGGKKLTQAIASSFNLDFDTAEEYKKTREIENIEEILRENFSEEFQMVSRIFDFFYATYHKTVDKILLIGGNARLKGLKEYVKDYFKVEVIIPEEEKYLYFLPAYGCLLRGE</sequence>
<evidence type="ECO:0000256" key="3">
    <source>
        <dbReference type="ARBA" id="ARBA00017249"/>
    </source>
</evidence>
<dbReference type="NCBIfam" id="TIGR01175">
    <property type="entry name" value="pilM"/>
    <property type="match status" value="1"/>
</dbReference>
<dbReference type="PROSITE" id="PS00329">
    <property type="entry name" value="HSP70_2"/>
    <property type="match status" value="1"/>
</dbReference>
<reference evidence="9 10" key="1">
    <citation type="journal article" date="2018" name="Nat. Biotechnol.">
        <title>A standardized bacterial taxonomy based on genome phylogeny substantially revises the tree of life.</title>
        <authorList>
            <person name="Parks D.H."/>
            <person name="Chuvochina M."/>
            <person name="Waite D.W."/>
            <person name="Rinke C."/>
            <person name="Skarshewski A."/>
            <person name="Chaumeil P.A."/>
            <person name="Hugenholtz P."/>
        </authorList>
    </citation>
    <scope>NUCLEOTIDE SEQUENCE [LARGE SCALE GENOMIC DNA]</scope>
    <source>
        <strain evidence="9">UBA12544</strain>
    </source>
</reference>
<accession>A0A101E776</accession>
<evidence type="ECO:0000256" key="7">
    <source>
        <dbReference type="ARBA" id="ARBA00033103"/>
    </source>
</evidence>
<dbReference type="CDD" id="cd24049">
    <property type="entry name" value="ASKHA_NBD_PilM"/>
    <property type="match status" value="1"/>
</dbReference>
<gene>
    <name evidence="9" type="ORF">DEA61_07405</name>
</gene>
<evidence type="ECO:0000256" key="2">
    <source>
        <dbReference type="ARBA" id="ARBA00014415"/>
    </source>
</evidence>